<dbReference type="GO" id="GO:0005085">
    <property type="term" value="F:guanyl-nucleotide exchange factor activity"/>
    <property type="evidence" value="ECO:0007669"/>
    <property type="project" value="InterPro"/>
</dbReference>
<dbReference type="InterPro" id="IPR000904">
    <property type="entry name" value="Sec7_dom"/>
</dbReference>
<dbReference type="SUPFAM" id="SSF48425">
    <property type="entry name" value="Sec7 domain"/>
    <property type="match status" value="1"/>
</dbReference>
<dbReference type="Pfam" id="PF12937">
    <property type="entry name" value="F-box-like"/>
    <property type="match status" value="1"/>
</dbReference>
<dbReference type="GO" id="GO:0032012">
    <property type="term" value="P:regulation of ARF protein signal transduction"/>
    <property type="evidence" value="ECO:0007669"/>
    <property type="project" value="InterPro"/>
</dbReference>
<dbReference type="Pfam" id="PF01369">
    <property type="entry name" value="Sec7"/>
    <property type="match status" value="1"/>
</dbReference>
<dbReference type="InterPro" id="IPR036047">
    <property type="entry name" value="F-box-like_dom_sf"/>
</dbReference>
<reference evidence="2" key="2">
    <citation type="submission" date="2020-01" db="EMBL/GenBank/DDBJ databases">
        <authorList>
            <person name="Korhonen P.K.K."/>
            <person name="Guangxu M.G."/>
            <person name="Wang T.W."/>
            <person name="Stroehlein A.J.S."/>
            <person name="Young N.D."/>
            <person name="Ang C.-S.A."/>
            <person name="Fernando D.W.F."/>
            <person name="Lu H.L."/>
            <person name="Taylor S.T."/>
            <person name="Ehtesham M.E.M."/>
            <person name="Najaraj S.H.N."/>
            <person name="Harsha G.H.G."/>
            <person name="Madugundu A.M."/>
            <person name="Renuse S.R."/>
            <person name="Holt D.H."/>
            <person name="Pandey A.P."/>
            <person name="Papenfuss A.P."/>
            <person name="Gasser R.B.G."/>
            <person name="Fischer K.F."/>
        </authorList>
    </citation>
    <scope>NUCLEOTIDE SEQUENCE</scope>
    <source>
        <strain evidence="2">SSS_KF_BRIS2020</strain>
    </source>
</reference>
<dbReference type="Gene3D" id="1.20.1280.50">
    <property type="match status" value="1"/>
</dbReference>
<sequence length="310" mass="36836">MKMGQTLRTMMNNGFNQTSKHHLSSHQKNLDKLPDLASWPPELSLNVLKNLNATDLCLASCVWNELAKDELLWQSLCYNQWPYTSIYQRIEPKIFSYHKLYLTLDEATVTFNADCRLGMDYFFKFNLIDNDPHEIAQLFFRSRSFDRAQIRRFLESDVRVLDQLIILFDFSNQTLPNALRQFFDVVEVPNRYDHFLHLMMDKFAIRYVQCNKHKLQHSAETIYVLCFSLIMLSADLFNPRIKNKMSKREFIRNVRRALGLFDDELFGHLYDDVYLRGHIAGKSLSHCYKTSGNHIHHRTDFLPKRYHLIR</sequence>
<dbReference type="InterPro" id="IPR035999">
    <property type="entry name" value="Sec7_dom_sf"/>
</dbReference>
<dbReference type="Gene3D" id="1.10.220.20">
    <property type="match status" value="1"/>
</dbReference>
<reference evidence="4" key="1">
    <citation type="journal article" date="2020" name="PLoS Negl. Trop. Dis.">
        <title>High-quality nuclear genome for Sarcoptes scabiei-A critical resource for a neglected parasite.</title>
        <authorList>
            <person name="Korhonen P.K."/>
            <person name="Gasser R.B."/>
            <person name="Ma G."/>
            <person name="Wang T."/>
            <person name="Stroehlein A.J."/>
            <person name="Young N.D."/>
            <person name="Ang C.S."/>
            <person name="Fernando D.D."/>
            <person name="Lu H.C."/>
            <person name="Taylor S."/>
            <person name="Reynolds S.L."/>
            <person name="Mofiz E."/>
            <person name="Najaraj S.H."/>
            <person name="Gowda H."/>
            <person name="Madugundu A."/>
            <person name="Renuse S."/>
            <person name="Holt D."/>
            <person name="Pandey A."/>
            <person name="Papenfuss A.T."/>
            <person name="Fischer K."/>
        </authorList>
    </citation>
    <scope>NUCLEOTIDE SEQUENCE [LARGE SCALE GENOMIC DNA]</scope>
</reference>
<dbReference type="Proteomes" id="UP000070412">
    <property type="component" value="Unassembled WGS sequence"/>
</dbReference>
<feature type="domain" description="SEC7" evidence="1">
    <location>
        <begin position="104"/>
        <end position="276"/>
    </location>
</feature>
<dbReference type="SUPFAM" id="SSF81383">
    <property type="entry name" value="F-box domain"/>
    <property type="match status" value="1"/>
</dbReference>
<dbReference type="SMART" id="SM00222">
    <property type="entry name" value="Sec7"/>
    <property type="match status" value="1"/>
</dbReference>
<dbReference type="InterPro" id="IPR023394">
    <property type="entry name" value="Sec7_C_sf"/>
</dbReference>
<dbReference type="InterPro" id="IPR048003">
    <property type="entry name" value="FBXO8_F-box"/>
</dbReference>
<dbReference type="CDD" id="cd22088">
    <property type="entry name" value="F-box_FBXO8"/>
    <property type="match status" value="1"/>
</dbReference>
<name>A0A834R192_SARSC</name>
<gene>
    <name evidence="2" type="ORF">SSS_7934</name>
</gene>
<reference evidence="3" key="3">
    <citation type="submission" date="2022-06" db="UniProtKB">
        <authorList>
            <consortium name="EnsemblMetazoa"/>
        </authorList>
    </citation>
    <scope>IDENTIFICATION</scope>
</reference>
<dbReference type="PROSITE" id="PS50190">
    <property type="entry name" value="SEC7"/>
    <property type="match status" value="1"/>
</dbReference>
<proteinExistence type="predicted"/>
<organism evidence="2">
    <name type="scientific">Sarcoptes scabiei</name>
    <name type="common">Itch mite</name>
    <name type="synonym">Acarus scabiei</name>
    <dbReference type="NCBI Taxonomy" id="52283"/>
    <lineage>
        <taxon>Eukaryota</taxon>
        <taxon>Metazoa</taxon>
        <taxon>Ecdysozoa</taxon>
        <taxon>Arthropoda</taxon>
        <taxon>Chelicerata</taxon>
        <taxon>Arachnida</taxon>
        <taxon>Acari</taxon>
        <taxon>Acariformes</taxon>
        <taxon>Sarcoptiformes</taxon>
        <taxon>Astigmata</taxon>
        <taxon>Psoroptidia</taxon>
        <taxon>Sarcoptoidea</taxon>
        <taxon>Sarcoptidae</taxon>
        <taxon>Sarcoptinae</taxon>
        <taxon>Sarcoptes</taxon>
    </lineage>
</organism>
<evidence type="ECO:0000313" key="4">
    <source>
        <dbReference type="Proteomes" id="UP000070412"/>
    </source>
</evidence>
<protein>
    <submittedName>
        <fullName evidence="2">F-box only protein 8</fullName>
    </submittedName>
</protein>
<accession>A0A834R192</accession>
<keyword evidence="4" id="KW-1185">Reference proteome</keyword>
<evidence type="ECO:0000313" key="2">
    <source>
        <dbReference type="EMBL" id="KAF7488126.1"/>
    </source>
</evidence>
<dbReference type="AlphaFoldDB" id="A0A834R192"/>
<dbReference type="OrthoDB" id="430364at2759"/>
<dbReference type="EMBL" id="WVUK01000066">
    <property type="protein sequence ID" value="KAF7488126.1"/>
    <property type="molecule type" value="Genomic_DNA"/>
</dbReference>
<dbReference type="InterPro" id="IPR001810">
    <property type="entry name" value="F-box_dom"/>
</dbReference>
<dbReference type="PANTHER" id="PTHR10663:SF372">
    <property type="entry name" value="F-BOX ONLY PROTEIN 8"/>
    <property type="match status" value="1"/>
</dbReference>
<evidence type="ECO:0000259" key="1">
    <source>
        <dbReference type="PROSITE" id="PS50190"/>
    </source>
</evidence>
<dbReference type="Gene3D" id="1.10.1000.11">
    <property type="entry name" value="Arf Nucleotide-binding Site Opener,domain 2"/>
    <property type="match status" value="1"/>
</dbReference>
<dbReference type="EnsemblMetazoa" id="SSS_7934s_mrna">
    <property type="protein sequence ID" value="KAF7488126.1"/>
    <property type="gene ID" value="SSS_7934"/>
</dbReference>
<evidence type="ECO:0000313" key="3">
    <source>
        <dbReference type="EnsemblMetazoa" id="KAF7488126.1"/>
    </source>
</evidence>
<dbReference type="PANTHER" id="PTHR10663">
    <property type="entry name" value="GUANYL-NUCLEOTIDE EXCHANGE FACTOR"/>
    <property type="match status" value="1"/>
</dbReference>